<comment type="similarity">
    <text evidence="1">Belongs to the metallo-dependent hydrolases superfamily. NagA family.</text>
</comment>
<keyword evidence="2" id="KW-0378">Hydrolase</keyword>
<dbReference type="InterPro" id="IPR023100">
    <property type="entry name" value="D-aminoacylase_insert_dom_sf"/>
</dbReference>
<organism evidence="4 5">
    <name type="scientific">Aeromicrobium wangtongii</name>
    <dbReference type="NCBI Taxonomy" id="2969247"/>
    <lineage>
        <taxon>Bacteria</taxon>
        <taxon>Bacillati</taxon>
        <taxon>Actinomycetota</taxon>
        <taxon>Actinomycetes</taxon>
        <taxon>Propionibacteriales</taxon>
        <taxon>Nocardioidaceae</taxon>
        <taxon>Aeromicrobium</taxon>
    </lineage>
</organism>
<dbReference type="Proteomes" id="UP001316184">
    <property type="component" value="Chromosome"/>
</dbReference>
<evidence type="ECO:0000313" key="4">
    <source>
        <dbReference type="EMBL" id="UUP15267.1"/>
    </source>
</evidence>
<dbReference type="EMBL" id="CP102173">
    <property type="protein sequence ID" value="UUP15267.1"/>
    <property type="molecule type" value="Genomic_DNA"/>
</dbReference>
<dbReference type="InterPro" id="IPR013108">
    <property type="entry name" value="Amidohydro_3"/>
</dbReference>
<evidence type="ECO:0000313" key="5">
    <source>
        <dbReference type="Proteomes" id="UP001316184"/>
    </source>
</evidence>
<dbReference type="Gene3D" id="3.30.1490.130">
    <property type="entry name" value="D-aminoacylase. Domain 3"/>
    <property type="match status" value="1"/>
</dbReference>
<dbReference type="Pfam" id="PF07969">
    <property type="entry name" value="Amidohydro_3"/>
    <property type="match status" value="1"/>
</dbReference>
<keyword evidence="5" id="KW-1185">Reference proteome</keyword>
<dbReference type="PANTHER" id="PTHR11113">
    <property type="entry name" value="N-ACETYLGLUCOSAMINE-6-PHOSPHATE DEACETYLASE"/>
    <property type="match status" value="1"/>
</dbReference>
<dbReference type="InterPro" id="IPR011059">
    <property type="entry name" value="Metal-dep_hydrolase_composite"/>
</dbReference>
<feature type="domain" description="Amidohydrolase 3" evidence="3">
    <location>
        <begin position="48"/>
        <end position="522"/>
    </location>
</feature>
<accession>A0ABY5MEU5</accession>
<name>A0ABY5MEU5_9ACTN</name>
<dbReference type="Gene3D" id="3.20.20.140">
    <property type="entry name" value="Metal-dependent hydrolases"/>
    <property type="match status" value="1"/>
</dbReference>
<dbReference type="SUPFAM" id="SSF51556">
    <property type="entry name" value="Metallo-dependent hydrolases"/>
    <property type="match status" value="1"/>
</dbReference>
<evidence type="ECO:0000259" key="3">
    <source>
        <dbReference type="Pfam" id="PF07969"/>
    </source>
</evidence>
<evidence type="ECO:0000256" key="2">
    <source>
        <dbReference type="ARBA" id="ARBA00022801"/>
    </source>
</evidence>
<dbReference type="Gene3D" id="2.30.40.10">
    <property type="entry name" value="Urease, subunit C, domain 1"/>
    <property type="match status" value="1"/>
</dbReference>
<sequence length="540" mass="57645">MTHVHDLVFRNVRLVDGTGSAPRNADVAVDGDRIAAIGEPSTLKGRSEIDGTGRVLSPGFIDIHSHADFGLLLDGRAHSAVTQGVTTIVPGNCGHGVAPFTGGKGVSQTDMAFGLRPKWTQDLDDFTSFGGYLSQMASRGVGPNVLPMIPHGVLRASVAGFEERELSASELATMVSMADEAMDAGAIGISSGLEYTPGIAATREELAAVAMPVGARGGFYATHCRNRSERIVEAAEEAVYITQASGCRLEMSHFVRRPTGPGRDLAMKAMDVIRKSDAAGTRSRFDVFPLEYGPSPVAMFVPQKFRREAGTAFGERLSDPTFVNRIIGDLDPRFVAMLEQGIAEDMYISDDANTGEYVGWTLGQLAKAKKTNVASAAILLMAEAGPNYYDVVINERWLDWNDLVAAMQDPDFIIMGDGGVANLDGPLAGKGFALADWGYATRALGQFVRDLGALELSDAIRRMTFEPAAQLGLSDRGTVAEGSYADLVLFDLETVGSDVRPEKVTVVSTGIEQVLVNGVFVVRDGDVTNTRPGRVGRHNI</sequence>
<dbReference type="InterPro" id="IPR032466">
    <property type="entry name" value="Metal_Hydrolase"/>
</dbReference>
<dbReference type="RefSeq" id="WP_232399322.1">
    <property type="nucleotide sequence ID" value="NZ_CP102173.1"/>
</dbReference>
<dbReference type="PANTHER" id="PTHR11113:SF14">
    <property type="entry name" value="N-ACETYLGLUCOSAMINE-6-PHOSPHATE DEACETYLASE"/>
    <property type="match status" value="1"/>
</dbReference>
<protein>
    <submittedName>
        <fullName evidence="4">Amidohydrolase family protein</fullName>
    </submittedName>
</protein>
<gene>
    <name evidence="4" type="ORF">NQV15_08140</name>
</gene>
<dbReference type="SUPFAM" id="SSF51338">
    <property type="entry name" value="Composite domain of metallo-dependent hydrolases"/>
    <property type="match status" value="1"/>
</dbReference>
<evidence type="ECO:0000256" key="1">
    <source>
        <dbReference type="ARBA" id="ARBA00010716"/>
    </source>
</evidence>
<proteinExistence type="inferred from homology"/>
<reference evidence="4 5" key="1">
    <citation type="submission" date="2022-08" db="EMBL/GenBank/DDBJ databases">
        <title>novel species in genus Aeromicrobium.</title>
        <authorList>
            <person name="Ye L."/>
        </authorList>
    </citation>
    <scope>NUCLEOTIDE SEQUENCE [LARGE SCALE GENOMIC DNA]</scope>
    <source>
        <strain evidence="5">zg-Y1379</strain>
    </source>
</reference>